<organism evidence="1 2">
    <name type="scientific">Caerostris extrusa</name>
    <name type="common">Bark spider</name>
    <name type="synonym">Caerostris bankana</name>
    <dbReference type="NCBI Taxonomy" id="172846"/>
    <lineage>
        <taxon>Eukaryota</taxon>
        <taxon>Metazoa</taxon>
        <taxon>Ecdysozoa</taxon>
        <taxon>Arthropoda</taxon>
        <taxon>Chelicerata</taxon>
        <taxon>Arachnida</taxon>
        <taxon>Araneae</taxon>
        <taxon>Araneomorphae</taxon>
        <taxon>Entelegynae</taxon>
        <taxon>Araneoidea</taxon>
        <taxon>Araneidae</taxon>
        <taxon>Caerostris</taxon>
    </lineage>
</organism>
<dbReference type="Proteomes" id="UP001054945">
    <property type="component" value="Unassembled WGS sequence"/>
</dbReference>
<protein>
    <submittedName>
        <fullName evidence="1">Uncharacterized protein</fullName>
    </submittedName>
</protein>
<reference evidence="1 2" key="1">
    <citation type="submission" date="2021-06" db="EMBL/GenBank/DDBJ databases">
        <title>Caerostris extrusa draft genome.</title>
        <authorList>
            <person name="Kono N."/>
            <person name="Arakawa K."/>
        </authorList>
    </citation>
    <scope>NUCLEOTIDE SEQUENCE [LARGE SCALE GENOMIC DNA]</scope>
</reference>
<keyword evidence="2" id="KW-1185">Reference proteome</keyword>
<accession>A0AAV4RXH6</accession>
<evidence type="ECO:0000313" key="1">
    <source>
        <dbReference type="EMBL" id="GIY25076.1"/>
    </source>
</evidence>
<dbReference type="EMBL" id="BPLR01008487">
    <property type="protein sequence ID" value="GIY25076.1"/>
    <property type="molecule type" value="Genomic_DNA"/>
</dbReference>
<proteinExistence type="predicted"/>
<sequence length="77" mass="8849">MPRHLPPPPPPPTELRFSKSPISLNCNILRAHENRRHRPGSTSHNGHLLNRCRCYMMKSIDSSNVTDYVLVLECQKC</sequence>
<evidence type="ECO:0000313" key="2">
    <source>
        <dbReference type="Proteomes" id="UP001054945"/>
    </source>
</evidence>
<name>A0AAV4RXH6_CAEEX</name>
<dbReference type="AlphaFoldDB" id="A0AAV4RXH6"/>
<comment type="caution">
    <text evidence="1">The sequence shown here is derived from an EMBL/GenBank/DDBJ whole genome shotgun (WGS) entry which is preliminary data.</text>
</comment>
<gene>
    <name evidence="1" type="ORF">CEXT_550411</name>
</gene>